<keyword evidence="4" id="KW-1185">Reference proteome</keyword>
<dbReference type="InterPro" id="IPR036860">
    <property type="entry name" value="SH2_dom_sf"/>
</dbReference>
<keyword evidence="1" id="KW-0343">GTPase activation</keyword>
<protein>
    <submittedName>
        <fullName evidence="3">Sprint</fullName>
    </submittedName>
</protein>
<dbReference type="STRING" id="10195.A0A3M7QS38"/>
<evidence type="ECO:0000313" key="3">
    <source>
        <dbReference type="EMBL" id="RNA13788.1"/>
    </source>
</evidence>
<dbReference type="Pfam" id="PF23268">
    <property type="entry name" value="RIN1"/>
    <property type="match status" value="1"/>
</dbReference>
<evidence type="ECO:0000259" key="2">
    <source>
        <dbReference type="Pfam" id="PF02204"/>
    </source>
</evidence>
<dbReference type="Pfam" id="PF02204">
    <property type="entry name" value="VPS9"/>
    <property type="match status" value="1"/>
</dbReference>
<dbReference type="InterPro" id="IPR003123">
    <property type="entry name" value="VPS9"/>
</dbReference>
<organism evidence="3 4">
    <name type="scientific">Brachionus plicatilis</name>
    <name type="common">Marine rotifer</name>
    <name type="synonym">Brachionus muelleri</name>
    <dbReference type="NCBI Taxonomy" id="10195"/>
    <lineage>
        <taxon>Eukaryota</taxon>
        <taxon>Metazoa</taxon>
        <taxon>Spiralia</taxon>
        <taxon>Gnathifera</taxon>
        <taxon>Rotifera</taxon>
        <taxon>Eurotatoria</taxon>
        <taxon>Monogononta</taxon>
        <taxon>Pseudotrocha</taxon>
        <taxon>Ploima</taxon>
        <taxon>Brachionidae</taxon>
        <taxon>Brachionus</taxon>
    </lineage>
</organism>
<dbReference type="SUPFAM" id="SSF55550">
    <property type="entry name" value="SH2 domain"/>
    <property type="match status" value="1"/>
</dbReference>
<dbReference type="OrthoDB" id="21085at2759"/>
<dbReference type="AlphaFoldDB" id="A0A3M7QS38"/>
<dbReference type="Gene3D" id="1.20.1050.80">
    <property type="entry name" value="VPS9 domain"/>
    <property type="match status" value="1"/>
</dbReference>
<dbReference type="Gene3D" id="3.30.505.10">
    <property type="entry name" value="SH2 domain"/>
    <property type="match status" value="1"/>
</dbReference>
<dbReference type="CDD" id="cd00173">
    <property type="entry name" value="SH2"/>
    <property type="match status" value="1"/>
</dbReference>
<dbReference type="InterPro" id="IPR037191">
    <property type="entry name" value="VPS9_dom_sf"/>
</dbReference>
<evidence type="ECO:0000256" key="1">
    <source>
        <dbReference type="ARBA" id="ARBA00022468"/>
    </source>
</evidence>
<comment type="caution">
    <text evidence="3">The sequence shown here is derived from an EMBL/GenBank/DDBJ whole genome shotgun (WGS) entry which is preliminary data.</text>
</comment>
<gene>
    <name evidence="3" type="ORF">BpHYR1_018835</name>
</gene>
<reference evidence="3 4" key="1">
    <citation type="journal article" date="2018" name="Sci. Rep.">
        <title>Genomic signatures of local adaptation to the degree of environmental predictability in rotifers.</title>
        <authorList>
            <person name="Franch-Gras L."/>
            <person name="Hahn C."/>
            <person name="Garcia-Roger E.M."/>
            <person name="Carmona M.J."/>
            <person name="Serra M."/>
            <person name="Gomez A."/>
        </authorList>
    </citation>
    <scope>NUCLEOTIDE SEQUENCE [LARGE SCALE GENOMIC DNA]</scope>
    <source>
        <strain evidence="3">HYR1</strain>
    </source>
</reference>
<proteinExistence type="predicted"/>
<dbReference type="GO" id="GO:0005096">
    <property type="term" value="F:GTPase activator activity"/>
    <property type="evidence" value="ECO:0007669"/>
    <property type="project" value="UniProtKB-KW"/>
</dbReference>
<evidence type="ECO:0000313" key="4">
    <source>
        <dbReference type="Proteomes" id="UP000276133"/>
    </source>
</evidence>
<accession>A0A3M7QS38</accession>
<dbReference type="SUPFAM" id="SSF109993">
    <property type="entry name" value="VPS9 domain"/>
    <property type="match status" value="1"/>
</dbReference>
<dbReference type="Proteomes" id="UP000276133">
    <property type="component" value="Unassembled WGS sequence"/>
</dbReference>
<name>A0A3M7QS38_BRAPC</name>
<feature type="domain" description="VPS9" evidence="2">
    <location>
        <begin position="695"/>
        <end position="792"/>
    </location>
</feature>
<sequence>MSPENEMNRNLKILISEKLLYTKRIWYLPFLDKANICICLKTKPLGNFIVSGSMEADELVLYKSSDKPKVIEHTIHSTDNLWFWLKDDSANKFKSLISLLEYYVISNPKSKKFKLTLPNAIDEANNFKILNSYSLLEQDFWQDNFYYRQFKDSSDRLKKSEIDNRTEKKDAQTLLSLPQSLTSLDKTKSLEIFEKSEVEAEPTVKKRSKRKFQRIFYDPRFNSYPSARPYYSNILKFFKNPKKSSINASTPVDFGTEKLSKISNLINQIQLEKKRKNNEVTRTDSVLNSLTNLSGTLSNSKSSHNFDTLSINSCLSFMDMIDSSKNLIETYSTVPLPLPSRSKIKIENRRTNILTLYSSSQNNEYSEPFDLIESKREAKKCQDNDSAYSSCYQSNMSSPRTNKVKVVSTEEETINDSMESSCSSSAQLTNSEYESVRDVLISSEKDLFKSTITAFDILTERCSELMELFDAENSESKKTRELKRKFSKYQKTKCQVYQQIDPNRLSSFLKRNLSFDLYMKSSSLLSSSISLSSSNILSDRFNSIRNLIVKMSQNEKIIFGKNIQEFIKCTLGLKELNPFLLMSNTRQFMNGIRNYLLKNDSSNSELRDLLEKEQENLGANELIHVDSLIEDCLQSIILQPLKAKIYYLMVDWFISDNSMISIKHGMKFIAELSCGQVCKYLDLEENGLPNEKCLKQVRNYYNRMQCEYAPFIKLKYMIFILDDLIQTVPEWTDFELLDARKLFCLLAYVFSKCRMYAIQIEIEYIWNLVNNNLLSCETFFYLTLVSCVCQSLVKVNVKKCLDYESYLAEVLHERGHKMNKGFVPLKNGVKCKNLVNLISAKFKVLNPSEYGLYVLQDSEFIPVRDEEKVYEFRLDKIRSNLKFNLVYKRKMSNILCSKFL</sequence>
<dbReference type="EMBL" id="REGN01005332">
    <property type="protein sequence ID" value="RNA13788.1"/>
    <property type="molecule type" value="Genomic_DNA"/>
</dbReference>